<dbReference type="InterPro" id="IPR036388">
    <property type="entry name" value="WH-like_DNA-bd_sf"/>
</dbReference>
<dbReference type="EMBL" id="JAENIO010000010">
    <property type="protein sequence ID" value="MBK1833542.1"/>
    <property type="molecule type" value="Genomic_DNA"/>
</dbReference>
<evidence type="ECO:0000313" key="5">
    <source>
        <dbReference type="EMBL" id="MBK1833542.1"/>
    </source>
</evidence>
<evidence type="ECO:0000259" key="4">
    <source>
        <dbReference type="SMART" id="SM00345"/>
    </source>
</evidence>
<sequence length="359" mass="39392">MASPLDRSALHQQLYQVLRREISQGRWQGTLPSEAALCRELQVSRMTLRKSLQLLAEEGILAFGGRGKHHRILAVAPAIVPRTGRIIRVLTPFDLGERTSTDNELLGALRERLGAAGYQLELEAHRGIFTHFKPSLLAQWDAQPETAGWILCYGTASIHRWFSERDKPAVVLGRKHDEIKLPSVVPDSLAAARHAAGRFRQYGHRKVLYLIGHPTSLGDQTASRIFVEEARALGMEASVESHQSTARSVASVLRRLSRQPEPPTGILVGSTEASISTLCFLLGEKKRIPQEAALIAMWDDANLEATLPSIARYRSSGARMGRLLGKVMLEQLVAGHPLAVQHAVMPDYLAGGSIGPLEA</sequence>
<dbReference type="SUPFAM" id="SSF53822">
    <property type="entry name" value="Periplasmic binding protein-like I"/>
    <property type="match status" value="1"/>
</dbReference>
<accession>A0A934RKT1</accession>
<dbReference type="PANTHER" id="PTHR30146">
    <property type="entry name" value="LACI-RELATED TRANSCRIPTIONAL REPRESSOR"/>
    <property type="match status" value="1"/>
</dbReference>
<evidence type="ECO:0000313" key="6">
    <source>
        <dbReference type="Proteomes" id="UP000604083"/>
    </source>
</evidence>
<dbReference type="Gene3D" id="3.40.50.2300">
    <property type="match status" value="2"/>
</dbReference>
<gene>
    <name evidence="5" type="ORF">JIN78_05660</name>
</gene>
<dbReference type="Pfam" id="PF13377">
    <property type="entry name" value="Peripla_BP_3"/>
    <property type="match status" value="1"/>
</dbReference>
<dbReference type="SMART" id="SM00345">
    <property type="entry name" value="HTH_GNTR"/>
    <property type="match status" value="1"/>
</dbReference>
<organism evidence="5 6">
    <name type="scientific">Roseibacillus ishigakijimensis</name>
    <dbReference type="NCBI Taxonomy" id="454146"/>
    <lineage>
        <taxon>Bacteria</taxon>
        <taxon>Pseudomonadati</taxon>
        <taxon>Verrucomicrobiota</taxon>
        <taxon>Verrucomicrobiia</taxon>
        <taxon>Verrucomicrobiales</taxon>
        <taxon>Verrucomicrobiaceae</taxon>
        <taxon>Roseibacillus</taxon>
    </lineage>
</organism>
<proteinExistence type="predicted"/>
<evidence type="ECO:0000256" key="2">
    <source>
        <dbReference type="ARBA" id="ARBA00023125"/>
    </source>
</evidence>
<keyword evidence="3" id="KW-0804">Transcription</keyword>
<dbReference type="AlphaFoldDB" id="A0A934RKT1"/>
<keyword evidence="1" id="KW-0805">Transcription regulation</keyword>
<dbReference type="PRINTS" id="PR00035">
    <property type="entry name" value="HTHGNTR"/>
</dbReference>
<name>A0A934RKT1_9BACT</name>
<protein>
    <submittedName>
        <fullName evidence="5">GntR family transcriptional regulator</fullName>
    </submittedName>
</protein>
<dbReference type="Proteomes" id="UP000604083">
    <property type="component" value="Unassembled WGS sequence"/>
</dbReference>
<dbReference type="SUPFAM" id="SSF46785">
    <property type="entry name" value="Winged helix' DNA-binding domain"/>
    <property type="match status" value="1"/>
</dbReference>
<dbReference type="Pfam" id="PF00392">
    <property type="entry name" value="GntR"/>
    <property type="match status" value="1"/>
</dbReference>
<reference evidence="5" key="1">
    <citation type="submission" date="2021-01" db="EMBL/GenBank/DDBJ databases">
        <title>Modified the classification status of verrucomicrobia.</title>
        <authorList>
            <person name="Feng X."/>
        </authorList>
    </citation>
    <scope>NUCLEOTIDE SEQUENCE</scope>
    <source>
        <strain evidence="5">KCTC 12986</strain>
    </source>
</reference>
<comment type="caution">
    <text evidence="5">The sequence shown here is derived from an EMBL/GenBank/DDBJ whole genome shotgun (WGS) entry which is preliminary data.</text>
</comment>
<dbReference type="CDD" id="cd07377">
    <property type="entry name" value="WHTH_GntR"/>
    <property type="match status" value="1"/>
</dbReference>
<evidence type="ECO:0000256" key="1">
    <source>
        <dbReference type="ARBA" id="ARBA00023015"/>
    </source>
</evidence>
<dbReference type="InterPro" id="IPR036390">
    <property type="entry name" value="WH_DNA-bd_sf"/>
</dbReference>
<dbReference type="RefSeq" id="WP_200390977.1">
    <property type="nucleotide sequence ID" value="NZ_JAENIO010000010.1"/>
</dbReference>
<dbReference type="InterPro" id="IPR000524">
    <property type="entry name" value="Tscrpt_reg_HTH_GntR"/>
</dbReference>
<dbReference type="InterPro" id="IPR046335">
    <property type="entry name" value="LacI/GalR-like_sensor"/>
</dbReference>
<dbReference type="GO" id="GO:0003700">
    <property type="term" value="F:DNA-binding transcription factor activity"/>
    <property type="evidence" value="ECO:0007669"/>
    <property type="project" value="InterPro"/>
</dbReference>
<keyword evidence="6" id="KW-1185">Reference proteome</keyword>
<dbReference type="Gene3D" id="1.10.10.10">
    <property type="entry name" value="Winged helix-like DNA-binding domain superfamily/Winged helix DNA-binding domain"/>
    <property type="match status" value="1"/>
</dbReference>
<dbReference type="InterPro" id="IPR028082">
    <property type="entry name" value="Peripla_BP_I"/>
</dbReference>
<keyword evidence="2" id="KW-0238">DNA-binding</keyword>
<evidence type="ECO:0000256" key="3">
    <source>
        <dbReference type="ARBA" id="ARBA00023163"/>
    </source>
</evidence>
<dbReference type="PANTHER" id="PTHR30146:SF155">
    <property type="entry name" value="ALANINE RACEMASE"/>
    <property type="match status" value="1"/>
</dbReference>
<dbReference type="GO" id="GO:0000976">
    <property type="term" value="F:transcription cis-regulatory region binding"/>
    <property type="evidence" value="ECO:0007669"/>
    <property type="project" value="TreeGrafter"/>
</dbReference>
<feature type="domain" description="HTH gntR-type" evidence="4">
    <location>
        <begin position="14"/>
        <end position="70"/>
    </location>
</feature>